<dbReference type="InterPro" id="IPR036237">
    <property type="entry name" value="Xyl_isomerase-like_sf"/>
</dbReference>
<name>A0AAN4R1Q3_9PROT</name>
<gene>
    <name evidence="2" type="ORF">ABO01nite_05840</name>
</gene>
<comment type="caution">
    <text evidence="2">The sequence shown here is derived from an EMBL/GenBank/DDBJ whole genome shotgun (WGS) entry which is preliminary data.</text>
</comment>
<sequence length="278" mass="30416">MCIMRTALHGITSFHSNLLTDIRLAHEAGFDDMEIFYPKLARYLSCGGTIDTVRGMVRDAGMGISHVSALDHIERHDATGRAALMEEAVKITREAHDLGAPTVMVLPRNGADHLSESEIMDIMTHNIAAIAAIGADWGVRYMIELPAFTRFRTLTQAKEVIARVGAANVGVVVDFWHFHGSGAVPADLDSLDPARIFGVHFCDGRLPCPGEAWDETVLRDCMPGDGEIDLPGWCDAVRRSGYVGPWSVELISPALWECDPAFLLPRLQGVLRDHMTTG</sequence>
<dbReference type="Gene3D" id="3.20.20.150">
    <property type="entry name" value="Divalent-metal-dependent TIM barrel enzymes"/>
    <property type="match status" value="1"/>
</dbReference>
<dbReference type="AlphaFoldDB" id="A0AAN4R1Q3"/>
<protein>
    <submittedName>
        <fullName evidence="2">Sugar phosphate isomerase</fullName>
    </submittedName>
</protein>
<dbReference type="InterPro" id="IPR050312">
    <property type="entry name" value="IolE/XylAMocC-like"/>
</dbReference>
<dbReference type="Pfam" id="PF01261">
    <property type="entry name" value="AP_endonuc_2"/>
    <property type="match status" value="1"/>
</dbReference>
<dbReference type="Proteomes" id="UP000321287">
    <property type="component" value="Unassembled WGS sequence"/>
</dbReference>
<reference evidence="2 3" key="1">
    <citation type="submission" date="2019-07" db="EMBL/GenBank/DDBJ databases">
        <title>Whole genome shotgun sequence of Asaia bogorensis NBRC 16594.</title>
        <authorList>
            <person name="Hosoyama A."/>
            <person name="Uohara A."/>
            <person name="Ohji S."/>
            <person name="Ichikawa N."/>
        </authorList>
    </citation>
    <scope>NUCLEOTIDE SEQUENCE [LARGE SCALE GENOMIC DNA]</scope>
    <source>
        <strain evidence="2 3">NBRC 16594</strain>
    </source>
</reference>
<dbReference type="PANTHER" id="PTHR12110">
    <property type="entry name" value="HYDROXYPYRUVATE ISOMERASE"/>
    <property type="match status" value="1"/>
</dbReference>
<accession>A0AAN4R1Q3</accession>
<proteinExistence type="predicted"/>
<evidence type="ECO:0000259" key="1">
    <source>
        <dbReference type="Pfam" id="PF01261"/>
    </source>
</evidence>
<evidence type="ECO:0000313" key="3">
    <source>
        <dbReference type="Proteomes" id="UP000321287"/>
    </source>
</evidence>
<dbReference type="InterPro" id="IPR013022">
    <property type="entry name" value="Xyl_isomerase-like_TIM-brl"/>
</dbReference>
<organism evidence="2 3">
    <name type="scientific">Asaia bogorensis NBRC 16594</name>
    <dbReference type="NCBI Taxonomy" id="1231624"/>
    <lineage>
        <taxon>Bacteria</taxon>
        <taxon>Pseudomonadati</taxon>
        <taxon>Pseudomonadota</taxon>
        <taxon>Alphaproteobacteria</taxon>
        <taxon>Acetobacterales</taxon>
        <taxon>Acetobacteraceae</taxon>
        <taxon>Asaia</taxon>
    </lineage>
</organism>
<keyword evidence="2" id="KW-0413">Isomerase</keyword>
<feature type="domain" description="Xylose isomerase-like TIM barrel" evidence="1">
    <location>
        <begin position="22"/>
        <end position="254"/>
    </location>
</feature>
<dbReference type="SUPFAM" id="SSF51658">
    <property type="entry name" value="Xylose isomerase-like"/>
    <property type="match status" value="1"/>
</dbReference>
<dbReference type="PANTHER" id="PTHR12110:SF48">
    <property type="entry name" value="BLL3656 PROTEIN"/>
    <property type="match status" value="1"/>
</dbReference>
<dbReference type="GO" id="GO:0016853">
    <property type="term" value="F:isomerase activity"/>
    <property type="evidence" value="ECO:0007669"/>
    <property type="project" value="UniProtKB-KW"/>
</dbReference>
<evidence type="ECO:0000313" key="2">
    <source>
        <dbReference type="EMBL" id="GEL52577.1"/>
    </source>
</evidence>
<dbReference type="EMBL" id="BJVS01000001">
    <property type="protein sequence ID" value="GEL52577.1"/>
    <property type="molecule type" value="Genomic_DNA"/>
</dbReference>
<keyword evidence="3" id="KW-1185">Reference proteome</keyword>